<dbReference type="RefSeq" id="WP_253966716.1">
    <property type="nucleotide sequence ID" value="NZ_JAMFTH010000001.1"/>
</dbReference>
<protein>
    <submittedName>
        <fullName evidence="3">Transposase</fullName>
    </submittedName>
</protein>
<feature type="region of interest" description="Disordered" evidence="1">
    <location>
        <begin position="209"/>
        <end position="239"/>
    </location>
</feature>
<name>A0A9X2KSN9_9GAMM</name>
<organism evidence="3 4">
    <name type="scientific">Gilvimarinus xylanilyticus</name>
    <dbReference type="NCBI Taxonomy" id="2944139"/>
    <lineage>
        <taxon>Bacteria</taxon>
        <taxon>Pseudomonadati</taxon>
        <taxon>Pseudomonadota</taxon>
        <taxon>Gammaproteobacteria</taxon>
        <taxon>Cellvibrionales</taxon>
        <taxon>Cellvibrionaceae</taxon>
        <taxon>Gilvimarinus</taxon>
    </lineage>
</organism>
<dbReference type="GO" id="GO:0003677">
    <property type="term" value="F:DNA binding"/>
    <property type="evidence" value="ECO:0007669"/>
    <property type="project" value="InterPro"/>
</dbReference>
<reference evidence="3" key="1">
    <citation type="submission" date="2022-05" db="EMBL/GenBank/DDBJ databases">
        <authorList>
            <person name="Sun H.-N."/>
        </authorList>
    </citation>
    <scope>NUCLEOTIDE SEQUENCE</scope>
    <source>
        <strain evidence="3">HB14</strain>
    </source>
</reference>
<accession>A0A9X2KSN9</accession>
<proteinExistence type="predicted"/>
<dbReference type="EMBL" id="JAMFTH010000001">
    <property type="protein sequence ID" value="MCP8898439.1"/>
    <property type="molecule type" value="Genomic_DNA"/>
</dbReference>
<dbReference type="SMART" id="SM01321">
    <property type="entry name" value="Y1_Tnp"/>
    <property type="match status" value="1"/>
</dbReference>
<reference evidence="3" key="2">
    <citation type="submission" date="2023-01" db="EMBL/GenBank/DDBJ databases">
        <title>Gilvimarinus xylanilyticus HB14 isolated from Caulerpa lentillifera aquaculture base in Hainan, China.</title>
        <authorList>
            <person name="Zhang Y.-J."/>
        </authorList>
    </citation>
    <scope>NUCLEOTIDE SEQUENCE</scope>
    <source>
        <strain evidence="3">HB14</strain>
    </source>
</reference>
<dbReference type="Gene3D" id="3.30.70.1290">
    <property type="entry name" value="Transposase IS200-like"/>
    <property type="match status" value="1"/>
</dbReference>
<gene>
    <name evidence="3" type="ORF">M6D89_03910</name>
</gene>
<dbReference type="AlphaFoldDB" id="A0A9X2KSN9"/>
<evidence type="ECO:0000313" key="3">
    <source>
        <dbReference type="EMBL" id="MCP8898439.1"/>
    </source>
</evidence>
<feature type="domain" description="Transposase IS200-like" evidence="2">
    <location>
        <begin position="9"/>
        <end position="124"/>
    </location>
</feature>
<dbReference type="SUPFAM" id="SSF143422">
    <property type="entry name" value="Transposase IS200-like"/>
    <property type="match status" value="1"/>
</dbReference>
<comment type="caution">
    <text evidence="3">The sequence shown here is derived from an EMBL/GenBank/DDBJ whole genome shotgun (WGS) entry which is preliminary data.</text>
</comment>
<dbReference type="PANTHER" id="PTHR34322:SF2">
    <property type="entry name" value="TRANSPOSASE IS200-LIKE DOMAIN-CONTAINING PROTEIN"/>
    <property type="match status" value="1"/>
</dbReference>
<dbReference type="InterPro" id="IPR002686">
    <property type="entry name" value="Transposase_17"/>
</dbReference>
<evidence type="ECO:0000256" key="1">
    <source>
        <dbReference type="SAM" id="MobiDB-lite"/>
    </source>
</evidence>
<dbReference type="InterPro" id="IPR036515">
    <property type="entry name" value="Transposase_17_sf"/>
</dbReference>
<evidence type="ECO:0000259" key="2">
    <source>
        <dbReference type="SMART" id="SM01321"/>
    </source>
</evidence>
<dbReference type="PANTHER" id="PTHR34322">
    <property type="entry name" value="TRANSPOSASE, Y1_TNP DOMAIN-CONTAINING"/>
    <property type="match status" value="1"/>
</dbReference>
<sequence length="239" mass="28030">MARLRRPYLAGCPQHIIQRGNNREACFLADDDCASYLRYLEDAANGYEVAIHAFVLMTNHVHLLATPANKDGISRMMQALGRRYVQYFNHTYQRTGTLWEGRYKSTLVDSETYLFTVYRYIELNPVRANMVKHASQYIWSSYQYNGAGRTISLITPHPEYVALGDNHAERQSAYRDLFKGRMPQWELQSIRDATNRAWVLGSEQFKRNFESKTGRPAHPRQRDGDRKSSHWRNQRLWPH</sequence>
<dbReference type="Pfam" id="PF01797">
    <property type="entry name" value="Y1_Tnp"/>
    <property type="match status" value="1"/>
</dbReference>
<dbReference type="GO" id="GO:0004803">
    <property type="term" value="F:transposase activity"/>
    <property type="evidence" value="ECO:0007669"/>
    <property type="project" value="InterPro"/>
</dbReference>
<feature type="compositionally biased region" description="Basic residues" evidence="1">
    <location>
        <begin position="229"/>
        <end position="239"/>
    </location>
</feature>
<evidence type="ECO:0000313" key="4">
    <source>
        <dbReference type="Proteomes" id="UP001139319"/>
    </source>
</evidence>
<keyword evidence="4" id="KW-1185">Reference proteome</keyword>
<dbReference type="Proteomes" id="UP001139319">
    <property type="component" value="Unassembled WGS sequence"/>
</dbReference>
<dbReference type="GO" id="GO:0006313">
    <property type="term" value="P:DNA transposition"/>
    <property type="evidence" value="ECO:0007669"/>
    <property type="project" value="InterPro"/>
</dbReference>